<feature type="compositionally biased region" description="Low complexity" evidence="1">
    <location>
        <begin position="50"/>
        <end position="59"/>
    </location>
</feature>
<reference evidence="3 4" key="3">
    <citation type="journal article" date="2017" name="G3 (Bethesda)">
        <title>Comparative analysis highlights variable genome content of wheat rusts and divergence of the mating loci.</title>
        <authorList>
            <person name="Cuomo C.A."/>
            <person name="Bakkeren G."/>
            <person name="Khalil H.B."/>
            <person name="Panwar V."/>
            <person name="Joly D."/>
            <person name="Linning R."/>
            <person name="Sakthikumar S."/>
            <person name="Song X."/>
            <person name="Adiconis X."/>
            <person name="Fan L."/>
            <person name="Goldberg J.M."/>
            <person name="Levin J.Z."/>
            <person name="Young S."/>
            <person name="Zeng Q."/>
            <person name="Anikster Y."/>
            <person name="Bruce M."/>
            <person name="Wang M."/>
            <person name="Yin C."/>
            <person name="McCallum B."/>
            <person name="Szabo L.J."/>
            <person name="Hulbert S."/>
            <person name="Chen X."/>
            <person name="Fellers J.P."/>
        </authorList>
    </citation>
    <scope>NUCLEOTIDE SEQUENCE</scope>
    <source>
        <strain evidence="4">Isolate 1-1 / race 1 (BBBD)</strain>
        <strain evidence="3">isolate 1-1 / race 1 (BBBD)</strain>
    </source>
</reference>
<reference evidence="2" key="2">
    <citation type="submission" date="2016-05" db="EMBL/GenBank/DDBJ databases">
        <title>Comparative analysis highlights variable genome content of wheat rusts and divergence of the mating loci.</title>
        <authorList>
            <person name="Cuomo C.A."/>
            <person name="Bakkeren G."/>
            <person name="Szabo L."/>
            <person name="Khalil H."/>
            <person name="Joly D."/>
            <person name="Goldberg J."/>
            <person name="Young S."/>
            <person name="Zeng Q."/>
            <person name="Fellers J."/>
        </authorList>
    </citation>
    <scope>NUCLEOTIDE SEQUENCE [LARGE SCALE GENOMIC DNA]</scope>
    <source>
        <strain evidence="2">1-1 BBBD Race 1</strain>
    </source>
</reference>
<reference evidence="3" key="4">
    <citation type="submission" date="2025-05" db="UniProtKB">
        <authorList>
            <consortium name="EnsemblFungi"/>
        </authorList>
    </citation>
    <scope>IDENTIFICATION</scope>
    <source>
        <strain evidence="3">isolate 1-1 / race 1 (BBBD)</strain>
    </source>
</reference>
<dbReference type="VEuPathDB" id="FungiDB:PTTG_11682"/>
<reference evidence="2" key="1">
    <citation type="submission" date="2009-11" db="EMBL/GenBank/DDBJ databases">
        <authorList>
            <consortium name="The Broad Institute Genome Sequencing Platform"/>
            <person name="Ward D."/>
            <person name="Feldgarden M."/>
            <person name="Earl A."/>
            <person name="Young S.K."/>
            <person name="Zeng Q."/>
            <person name="Koehrsen M."/>
            <person name="Alvarado L."/>
            <person name="Berlin A."/>
            <person name="Bochicchio J."/>
            <person name="Borenstein D."/>
            <person name="Chapman S.B."/>
            <person name="Chen Z."/>
            <person name="Engels R."/>
            <person name="Freedman E."/>
            <person name="Gellesch M."/>
            <person name="Goldberg J."/>
            <person name="Griggs A."/>
            <person name="Gujja S."/>
            <person name="Heilman E."/>
            <person name="Heiman D."/>
            <person name="Hepburn T."/>
            <person name="Howarth C."/>
            <person name="Jen D."/>
            <person name="Larson L."/>
            <person name="Lewis B."/>
            <person name="Mehta T."/>
            <person name="Park D."/>
            <person name="Pearson M."/>
            <person name="Roberts A."/>
            <person name="Saif S."/>
            <person name="Shea T."/>
            <person name="Shenoy N."/>
            <person name="Sisk P."/>
            <person name="Stolte C."/>
            <person name="Sykes S."/>
            <person name="Thomson T."/>
            <person name="Walk T."/>
            <person name="White J."/>
            <person name="Yandava C."/>
            <person name="Izard J."/>
            <person name="Baranova O.V."/>
            <person name="Blanton J.M."/>
            <person name="Tanner A.C."/>
            <person name="Dewhirst F.E."/>
            <person name="Haas B."/>
            <person name="Nusbaum C."/>
            <person name="Birren B."/>
        </authorList>
    </citation>
    <scope>NUCLEOTIDE SEQUENCE [LARGE SCALE GENOMIC DNA]</scope>
    <source>
        <strain evidence="2">1-1 BBBD Race 1</strain>
    </source>
</reference>
<accession>A0A180GTL5</accession>
<name>A0A180GTL5_PUCT1</name>
<dbReference type="PANTHER" id="PTHR33069:SF3">
    <property type="entry name" value="DYNEIN HEAVY CHAIN TAIL DOMAIN-CONTAINING PROTEIN"/>
    <property type="match status" value="1"/>
</dbReference>
<evidence type="ECO:0000313" key="3">
    <source>
        <dbReference type="EnsemblFungi" id="PTTG_11682-t43_1-p1"/>
    </source>
</evidence>
<feature type="region of interest" description="Disordered" evidence="1">
    <location>
        <begin position="1"/>
        <end position="84"/>
    </location>
</feature>
<dbReference type="Proteomes" id="UP000005240">
    <property type="component" value="Unassembled WGS sequence"/>
</dbReference>
<evidence type="ECO:0000256" key="1">
    <source>
        <dbReference type="SAM" id="MobiDB-lite"/>
    </source>
</evidence>
<dbReference type="EnsemblFungi" id="PTTG_11682-t43_1">
    <property type="protein sequence ID" value="PTTG_11682-t43_1-p1"/>
    <property type="gene ID" value="PTTG_11682"/>
</dbReference>
<sequence length="452" mass="51492">MTDTTSDEPVSGLRPRPRYWDLGDPVVQGFQHLISKFDPRPPTNDDPRTNDNPPTNEEPPSGEEALTGEEAPANVGPPTDERPVQTIQEDPFLSLDEINLREELLEQLHSHLLPLIQDQMSALCHSLHPLGYLVKPKSTLRRLLRMQSEIEPTMDQIQSIMTIVCPKPIPLATRTDDRHLRGLKAHRLHFLKTEFDEGWWRYICQTLGEAYEEIQQAGLSSERSRNQFDISSYRDNFGAPTVLVHDSIESALERLKESEFDYVKHRWESAIPRIELVLENINAMLYQSAISTNEDSLPRLFIPGPMIYLAKVALPIVTLSRLFFAKLAKRGLNKERLPSLTEMSSDQIESLAKVAESVGNEVLKLTTLLVWVDGGRAAAHSRDLIYRVRRIKTHLDSALFLVLLYLVPLIPAHDNFATQNDYKSWFVVWNHSLILALHNFERAAKLLDIPAL</sequence>
<dbReference type="PANTHER" id="PTHR33069">
    <property type="entry name" value="CHROMOSOME 7, WHOLE GENOME SHOTGUN SEQUENCE-RELATED"/>
    <property type="match status" value="1"/>
</dbReference>
<feature type="compositionally biased region" description="Basic and acidic residues" evidence="1">
    <location>
        <begin position="35"/>
        <end position="49"/>
    </location>
</feature>
<proteinExistence type="predicted"/>
<dbReference type="EMBL" id="ADAS02000022">
    <property type="protein sequence ID" value="OAV96095.1"/>
    <property type="molecule type" value="Genomic_DNA"/>
</dbReference>
<evidence type="ECO:0000313" key="2">
    <source>
        <dbReference type="EMBL" id="OAV96095.1"/>
    </source>
</evidence>
<keyword evidence="4" id="KW-1185">Reference proteome</keyword>
<protein>
    <submittedName>
        <fullName evidence="2 3">Uncharacterized protein</fullName>
    </submittedName>
</protein>
<organism evidence="2">
    <name type="scientific">Puccinia triticina (isolate 1-1 / race 1 (BBBD))</name>
    <name type="common">Brown leaf rust fungus</name>
    <dbReference type="NCBI Taxonomy" id="630390"/>
    <lineage>
        <taxon>Eukaryota</taxon>
        <taxon>Fungi</taxon>
        <taxon>Dikarya</taxon>
        <taxon>Basidiomycota</taxon>
        <taxon>Pucciniomycotina</taxon>
        <taxon>Pucciniomycetes</taxon>
        <taxon>Pucciniales</taxon>
        <taxon>Pucciniaceae</taxon>
        <taxon>Puccinia</taxon>
    </lineage>
</organism>
<evidence type="ECO:0000313" key="4">
    <source>
        <dbReference type="Proteomes" id="UP000005240"/>
    </source>
</evidence>
<dbReference type="AlphaFoldDB" id="A0A180GTL5"/>
<gene>
    <name evidence="2" type="ORF">PTTG_11682</name>
</gene>
<dbReference type="OrthoDB" id="10466873at2759"/>